<dbReference type="Proteomes" id="UP000515728">
    <property type="component" value="Chromosome"/>
</dbReference>
<comment type="cofactor">
    <cofactor evidence="6">
        <name>FMN</name>
        <dbReference type="ChEBI" id="CHEBI:58210"/>
    </cofactor>
    <text evidence="6">Binds 1 FMN per subunit.</text>
</comment>
<organism evidence="8 9">
    <name type="scientific">Pseudonocardia petroleophila</name>
    <dbReference type="NCBI Taxonomy" id="37331"/>
    <lineage>
        <taxon>Bacteria</taxon>
        <taxon>Bacillati</taxon>
        <taxon>Actinomycetota</taxon>
        <taxon>Actinomycetes</taxon>
        <taxon>Pseudonocardiales</taxon>
        <taxon>Pseudonocardiaceae</taxon>
        <taxon>Pseudonocardia</taxon>
    </lineage>
</organism>
<proteinExistence type="inferred from homology"/>
<comment type="caution">
    <text evidence="6">Lacks conserved residue(s) required for the propagation of feature annotation.</text>
</comment>
<sequence>MSLFRLDSSIRVDGSVSREVADALENAYVEQHPNATVTRRDLVADPLPNVWPVAAFAGFTPEDQRTDEQRAALAVAAGLADEVLRADVVVVATPLYNFGVPAHLKAWIDLLITDPRFAPGASPLAGRPVTLVVARGGGYGAGTPREGWDHATPYLVRILADVWGADLTVVEAELTLAPVTPAMAELVPLAEASHAQALERAAAVGKAHAQAA</sequence>
<evidence type="ECO:0000313" key="8">
    <source>
        <dbReference type="EMBL" id="QNG52314.1"/>
    </source>
</evidence>
<dbReference type="KEGG" id="ppel:H6H00_30490"/>
<dbReference type="EC" id="1.6.5.-" evidence="6"/>
<comment type="function">
    <text evidence="6">Also exhibits azoreductase activity. Catalyzes the reductive cleavage of the azo bond in aromatic azo compounds to the corresponding amines.</text>
</comment>
<dbReference type="InterPro" id="IPR029039">
    <property type="entry name" value="Flavoprotein-like_sf"/>
</dbReference>
<feature type="domain" description="Flavodoxin-like fold" evidence="7">
    <location>
        <begin position="1"/>
        <end position="173"/>
    </location>
</feature>
<dbReference type="EC" id="1.7.1.17" evidence="6"/>
<keyword evidence="9" id="KW-1185">Reference proteome</keyword>
<dbReference type="InterPro" id="IPR050104">
    <property type="entry name" value="FMN-dep_NADH:Q_OxRdtase_AzoR1"/>
</dbReference>
<comment type="subunit">
    <text evidence="6">Homodimer.</text>
</comment>
<dbReference type="Gene3D" id="3.40.50.360">
    <property type="match status" value="1"/>
</dbReference>
<dbReference type="EMBL" id="CP060131">
    <property type="protein sequence ID" value="QNG52314.1"/>
    <property type="molecule type" value="Genomic_DNA"/>
</dbReference>
<evidence type="ECO:0000256" key="4">
    <source>
        <dbReference type="ARBA" id="ARBA00023027"/>
    </source>
</evidence>
<dbReference type="InterPro" id="IPR023048">
    <property type="entry name" value="NADH:quinone_OxRdtase_FMN_depd"/>
</dbReference>
<dbReference type="GO" id="GO:0010181">
    <property type="term" value="F:FMN binding"/>
    <property type="evidence" value="ECO:0007669"/>
    <property type="project" value="UniProtKB-UniRule"/>
</dbReference>
<evidence type="ECO:0000256" key="6">
    <source>
        <dbReference type="HAMAP-Rule" id="MF_01216"/>
    </source>
</evidence>
<keyword evidence="2 6" id="KW-0288">FMN</keyword>
<evidence type="ECO:0000256" key="1">
    <source>
        <dbReference type="ARBA" id="ARBA00022630"/>
    </source>
</evidence>
<comment type="function">
    <text evidence="6">Quinone reductase that provides resistance to thiol-specific stress caused by electrophilic quinones.</text>
</comment>
<reference evidence="8 9" key="1">
    <citation type="submission" date="2020-08" db="EMBL/GenBank/DDBJ databases">
        <authorList>
            <person name="Mo P."/>
        </authorList>
    </citation>
    <scope>NUCLEOTIDE SEQUENCE [LARGE SCALE GENOMIC DNA]</scope>
    <source>
        <strain evidence="8 9">CGMCC 4.1532</strain>
    </source>
</reference>
<dbReference type="RefSeq" id="WP_185719064.1">
    <property type="nucleotide sequence ID" value="NZ_BAAAWI010000001.1"/>
</dbReference>
<protein>
    <recommendedName>
        <fullName evidence="6">FMN dependent NADH:quinone oxidoreductase</fullName>
        <ecNumber evidence="6">1.6.5.-</ecNumber>
    </recommendedName>
    <alternativeName>
        <fullName evidence="6">Azo-dye reductase</fullName>
    </alternativeName>
    <alternativeName>
        <fullName evidence="6">FMN-dependent NADH-azo compound oxidoreductase</fullName>
    </alternativeName>
    <alternativeName>
        <fullName evidence="6">FMN-dependent NADH-azoreductase</fullName>
        <ecNumber evidence="6">1.7.1.17</ecNumber>
    </alternativeName>
</protein>
<dbReference type="GO" id="GO:0009055">
    <property type="term" value="F:electron transfer activity"/>
    <property type="evidence" value="ECO:0007669"/>
    <property type="project" value="UniProtKB-UniRule"/>
</dbReference>
<feature type="binding site" evidence="6">
    <location>
        <position position="9"/>
    </location>
    <ligand>
        <name>FMN</name>
        <dbReference type="ChEBI" id="CHEBI:58210"/>
    </ligand>
</feature>
<comment type="catalytic activity">
    <reaction evidence="5">
        <text>N,N-dimethyl-1,4-phenylenediamine + anthranilate + 2 NAD(+) = 2-(4-dimethylaminophenyl)diazenylbenzoate + 2 NADH + 2 H(+)</text>
        <dbReference type="Rhea" id="RHEA:55872"/>
        <dbReference type="ChEBI" id="CHEBI:15378"/>
        <dbReference type="ChEBI" id="CHEBI:15783"/>
        <dbReference type="ChEBI" id="CHEBI:16567"/>
        <dbReference type="ChEBI" id="CHEBI:57540"/>
        <dbReference type="ChEBI" id="CHEBI:57945"/>
        <dbReference type="ChEBI" id="CHEBI:71579"/>
        <dbReference type="EC" id="1.7.1.17"/>
    </reaction>
    <physiologicalReaction direction="right-to-left" evidence="5">
        <dbReference type="Rhea" id="RHEA:55874"/>
    </physiologicalReaction>
</comment>
<keyword evidence="1 6" id="KW-0285">Flavoprotein</keyword>
<comment type="catalytic activity">
    <reaction evidence="6">
        <text>2 a quinone + NADH + H(+) = 2 a 1,4-benzosemiquinone + NAD(+)</text>
        <dbReference type="Rhea" id="RHEA:65952"/>
        <dbReference type="ChEBI" id="CHEBI:15378"/>
        <dbReference type="ChEBI" id="CHEBI:57540"/>
        <dbReference type="ChEBI" id="CHEBI:57945"/>
        <dbReference type="ChEBI" id="CHEBI:132124"/>
        <dbReference type="ChEBI" id="CHEBI:134225"/>
    </reaction>
</comment>
<dbReference type="InterPro" id="IPR003680">
    <property type="entry name" value="Flavodoxin_fold"/>
</dbReference>
<gene>
    <name evidence="6" type="primary">azoR</name>
    <name evidence="8" type="ORF">H6H00_30490</name>
</gene>
<keyword evidence="3 6" id="KW-0560">Oxidoreductase</keyword>
<evidence type="ECO:0000256" key="3">
    <source>
        <dbReference type="ARBA" id="ARBA00023002"/>
    </source>
</evidence>
<keyword evidence="4 6" id="KW-0520">NAD</keyword>
<dbReference type="Pfam" id="PF02525">
    <property type="entry name" value="Flavodoxin_2"/>
    <property type="match status" value="1"/>
</dbReference>
<comment type="similarity">
    <text evidence="6">Belongs to the azoreductase type 1 family.</text>
</comment>
<name>A0A7G7MHQ3_9PSEU</name>
<dbReference type="GO" id="GO:0016655">
    <property type="term" value="F:oxidoreductase activity, acting on NAD(P)H, quinone or similar compound as acceptor"/>
    <property type="evidence" value="ECO:0007669"/>
    <property type="project" value="InterPro"/>
</dbReference>
<evidence type="ECO:0000256" key="2">
    <source>
        <dbReference type="ARBA" id="ARBA00022643"/>
    </source>
</evidence>
<dbReference type="PANTHER" id="PTHR43741">
    <property type="entry name" value="FMN-DEPENDENT NADH-AZOREDUCTASE 1"/>
    <property type="match status" value="1"/>
</dbReference>
<dbReference type="PANTHER" id="PTHR43741:SF4">
    <property type="entry name" value="FMN-DEPENDENT NADH:QUINONE OXIDOREDUCTASE"/>
    <property type="match status" value="1"/>
</dbReference>
<dbReference type="SUPFAM" id="SSF52218">
    <property type="entry name" value="Flavoproteins"/>
    <property type="match status" value="1"/>
</dbReference>
<accession>A0A7G7MHQ3</accession>
<evidence type="ECO:0000259" key="7">
    <source>
        <dbReference type="Pfam" id="PF02525"/>
    </source>
</evidence>
<feature type="binding site" evidence="6">
    <location>
        <begin position="15"/>
        <end position="17"/>
    </location>
    <ligand>
        <name>FMN</name>
        <dbReference type="ChEBI" id="CHEBI:58210"/>
    </ligand>
</feature>
<dbReference type="GO" id="GO:0016652">
    <property type="term" value="F:oxidoreductase activity, acting on NAD(P)H as acceptor"/>
    <property type="evidence" value="ECO:0007669"/>
    <property type="project" value="UniProtKB-UniRule"/>
</dbReference>
<evidence type="ECO:0000256" key="5">
    <source>
        <dbReference type="ARBA" id="ARBA00048542"/>
    </source>
</evidence>
<dbReference type="HAMAP" id="MF_01216">
    <property type="entry name" value="Azoreductase_type1"/>
    <property type="match status" value="1"/>
</dbReference>
<dbReference type="AlphaFoldDB" id="A0A7G7MHQ3"/>
<evidence type="ECO:0000313" key="9">
    <source>
        <dbReference type="Proteomes" id="UP000515728"/>
    </source>
</evidence>